<dbReference type="CDD" id="cd06532">
    <property type="entry name" value="Glyco_transf_25"/>
    <property type="match status" value="1"/>
</dbReference>
<comment type="caution">
    <text evidence="3">The sequence shown here is derived from an EMBL/GenBank/DDBJ whole genome shotgun (WGS) entry which is preliminary data.</text>
</comment>
<evidence type="ECO:0000313" key="4">
    <source>
        <dbReference type="Proteomes" id="UP001548832"/>
    </source>
</evidence>
<feature type="compositionally biased region" description="Basic and acidic residues" evidence="1">
    <location>
        <begin position="22"/>
        <end position="34"/>
    </location>
</feature>
<organism evidence="3 4">
    <name type="scientific">Mesorhizobium shangrilense</name>
    <dbReference type="NCBI Taxonomy" id="460060"/>
    <lineage>
        <taxon>Bacteria</taxon>
        <taxon>Pseudomonadati</taxon>
        <taxon>Pseudomonadota</taxon>
        <taxon>Alphaproteobacteria</taxon>
        <taxon>Hyphomicrobiales</taxon>
        <taxon>Phyllobacteriaceae</taxon>
        <taxon>Mesorhizobium</taxon>
    </lineage>
</organism>
<accession>A0ABV2DFT5</accession>
<feature type="region of interest" description="Disordered" evidence="1">
    <location>
        <begin position="1"/>
        <end position="54"/>
    </location>
</feature>
<feature type="domain" description="Glycosyl transferase family 25" evidence="2">
    <location>
        <begin position="158"/>
        <end position="246"/>
    </location>
</feature>
<evidence type="ECO:0000313" key="3">
    <source>
        <dbReference type="EMBL" id="MET2828905.1"/>
    </source>
</evidence>
<name>A0ABV2DFT5_9HYPH</name>
<dbReference type="Pfam" id="PF01755">
    <property type="entry name" value="Glyco_transf_25"/>
    <property type="match status" value="1"/>
</dbReference>
<protein>
    <submittedName>
        <fullName evidence="3">Glycosyltransferase family 25 protein</fullName>
    </submittedName>
</protein>
<dbReference type="EMBL" id="JBEWSZ010000001">
    <property type="protein sequence ID" value="MET2828905.1"/>
    <property type="molecule type" value="Genomic_DNA"/>
</dbReference>
<gene>
    <name evidence="3" type="ORF">ABVQ20_18155</name>
</gene>
<evidence type="ECO:0000259" key="2">
    <source>
        <dbReference type="Pfam" id="PF01755"/>
    </source>
</evidence>
<proteinExistence type="predicted"/>
<keyword evidence="4" id="KW-1185">Reference proteome</keyword>
<sequence length="383" mass="44032">MEARGAVQIPHRGDHEQDDEQHDEHRHSSIHEAHLNSSYTVPRQRADRDKVSGTAGNVAEAAEASLVLVARNPWTCCAGTTRRSASSGQRSAIEFHVHRALAAGDWARCGRRSPGVEKRPERHLWIFTIRNSTDRAMAEFPTDKVFVRICHVKRGYEDRERHITAGFAPHGIPVNWFLDWDISDISAEEKARRVDSEKLLPAEVSCAMKHIGVWQEFLASGYPYCLVFEDDVILSNRFCRKFNEGLAEFADPDRNAVVYLGNGGNYYTALWQLKKGRHLYPAPHCRNTDSYLITRRVAEARCAWFAANKITLPIDHQIDRIDAQNGVEVLWFERPIVEQGTQNGTFSTSIVGRKSRARFYQRLEWNWKKYRRQLFGYTSRPQR</sequence>
<reference evidence="3 4" key="1">
    <citation type="submission" date="2024-06" db="EMBL/GenBank/DDBJ databases">
        <authorList>
            <person name="Kim D.-U."/>
        </authorList>
    </citation>
    <scope>NUCLEOTIDE SEQUENCE [LARGE SCALE GENOMIC DNA]</scope>
    <source>
        <strain evidence="3 4">KACC15460</strain>
    </source>
</reference>
<dbReference type="InterPro" id="IPR002654">
    <property type="entry name" value="Glyco_trans_25"/>
</dbReference>
<dbReference type="Proteomes" id="UP001548832">
    <property type="component" value="Unassembled WGS sequence"/>
</dbReference>
<evidence type="ECO:0000256" key="1">
    <source>
        <dbReference type="SAM" id="MobiDB-lite"/>
    </source>
</evidence>
<dbReference type="RefSeq" id="WP_354460879.1">
    <property type="nucleotide sequence ID" value="NZ_JBEWSZ010000001.1"/>
</dbReference>